<evidence type="ECO:0000313" key="3">
    <source>
        <dbReference type="Proteomes" id="UP001293254"/>
    </source>
</evidence>
<organism evidence="2 3">
    <name type="scientific">Sesamum alatum</name>
    <dbReference type="NCBI Taxonomy" id="300844"/>
    <lineage>
        <taxon>Eukaryota</taxon>
        <taxon>Viridiplantae</taxon>
        <taxon>Streptophyta</taxon>
        <taxon>Embryophyta</taxon>
        <taxon>Tracheophyta</taxon>
        <taxon>Spermatophyta</taxon>
        <taxon>Magnoliopsida</taxon>
        <taxon>eudicotyledons</taxon>
        <taxon>Gunneridae</taxon>
        <taxon>Pentapetalae</taxon>
        <taxon>asterids</taxon>
        <taxon>lamiids</taxon>
        <taxon>Lamiales</taxon>
        <taxon>Pedaliaceae</taxon>
        <taxon>Sesamum</taxon>
    </lineage>
</organism>
<sequence>MPDVLERRRLEQLCMASRALSYSSDDHLTSSTNMERKSSADVVKQPDGWLEKKRSSQTIADGLTPAQSVGNVVGLCLLVWLRLTALVLIGHTNKGLTEPKKQYQD</sequence>
<dbReference type="EMBL" id="JACGWO010000013">
    <property type="protein sequence ID" value="KAK4412662.1"/>
    <property type="molecule type" value="Genomic_DNA"/>
</dbReference>
<dbReference type="Proteomes" id="UP001293254">
    <property type="component" value="Unassembled WGS sequence"/>
</dbReference>
<keyword evidence="3" id="KW-1185">Reference proteome</keyword>
<reference evidence="2" key="2">
    <citation type="journal article" date="2024" name="Plant">
        <title>Genomic evolution and insights into agronomic trait innovations of Sesamum species.</title>
        <authorList>
            <person name="Miao H."/>
            <person name="Wang L."/>
            <person name="Qu L."/>
            <person name="Liu H."/>
            <person name="Sun Y."/>
            <person name="Le M."/>
            <person name="Wang Q."/>
            <person name="Wei S."/>
            <person name="Zheng Y."/>
            <person name="Lin W."/>
            <person name="Duan Y."/>
            <person name="Cao H."/>
            <person name="Xiong S."/>
            <person name="Wang X."/>
            <person name="Wei L."/>
            <person name="Li C."/>
            <person name="Ma Q."/>
            <person name="Ju M."/>
            <person name="Zhao R."/>
            <person name="Li G."/>
            <person name="Mu C."/>
            <person name="Tian Q."/>
            <person name="Mei H."/>
            <person name="Zhang T."/>
            <person name="Gao T."/>
            <person name="Zhang H."/>
        </authorList>
    </citation>
    <scope>NUCLEOTIDE SEQUENCE</scope>
    <source>
        <strain evidence="2">3651</strain>
    </source>
</reference>
<reference evidence="2" key="1">
    <citation type="submission" date="2020-06" db="EMBL/GenBank/DDBJ databases">
        <authorList>
            <person name="Li T."/>
            <person name="Hu X."/>
            <person name="Zhang T."/>
            <person name="Song X."/>
            <person name="Zhang H."/>
            <person name="Dai N."/>
            <person name="Sheng W."/>
            <person name="Hou X."/>
            <person name="Wei L."/>
        </authorList>
    </citation>
    <scope>NUCLEOTIDE SEQUENCE</scope>
    <source>
        <strain evidence="2">3651</strain>
        <tissue evidence="2">Leaf</tissue>
    </source>
</reference>
<proteinExistence type="predicted"/>
<feature type="region of interest" description="Disordered" evidence="1">
    <location>
        <begin position="25"/>
        <end position="47"/>
    </location>
</feature>
<feature type="compositionally biased region" description="Basic and acidic residues" evidence="1">
    <location>
        <begin position="25"/>
        <end position="39"/>
    </location>
</feature>
<protein>
    <submittedName>
        <fullName evidence="2">Uncharacterized protein</fullName>
    </submittedName>
</protein>
<evidence type="ECO:0000256" key="1">
    <source>
        <dbReference type="SAM" id="MobiDB-lite"/>
    </source>
</evidence>
<gene>
    <name evidence="2" type="ORF">Salat_2913300</name>
</gene>
<accession>A0AAE1XJN2</accession>
<comment type="caution">
    <text evidence="2">The sequence shown here is derived from an EMBL/GenBank/DDBJ whole genome shotgun (WGS) entry which is preliminary data.</text>
</comment>
<evidence type="ECO:0000313" key="2">
    <source>
        <dbReference type="EMBL" id="KAK4412662.1"/>
    </source>
</evidence>
<name>A0AAE1XJN2_9LAMI</name>
<dbReference type="AlphaFoldDB" id="A0AAE1XJN2"/>